<dbReference type="InterPro" id="IPR017107">
    <property type="entry name" value="AP1_complex_gsu"/>
</dbReference>
<keyword evidence="7 9" id="KW-0472">Membrane</keyword>
<evidence type="ECO:0000256" key="3">
    <source>
        <dbReference type="ARBA" id="ARBA00006613"/>
    </source>
</evidence>
<dbReference type="PROSITE" id="PS50180">
    <property type="entry name" value="GAE"/>
    <property type="match status" value="1"/>
</dbReference>
<keyword evidence="6 9" id="KW-0333">Golgi apparatus</keyword>
<dbReference type="OrthoDB" id="28053at2759"/>
<feature type="domain" description="GAE" evidence="10">
    <location>
        <begin position="742"/>
        <end position="856"/>
    </location>
</feature>
<dbReference type="Pfam" id="PF01602">
    <property type="entry name" value="Adaptin_N"/>
    <property type="match status" value="1"/>
</dbReference>
<dbReference type="PANTHER" id="PTHR22780">
    <property type="entry name" value="ADAPTIN, ALPHA/GAMMA/EPSILON"/>
    <property type="match status" value="1"/>
</dbReference>
<evidence type="ECO:0000256" key="4">
    <source>
        <dbReference type="ARBA" id="ARBA00022448"/>
    </source>
</evidence>
<keyword evidence="8 9" id="KW-0968">Cytoplasmic vesicle</keyword>
<evidence type="ECO:0000256" key="8">
    <source>
        <dbReference type="ARBA" id="ARBA00023329"/>
    </source>
</evidence>
<dbReference type="EMBL" id="KB932201">
    <property type="protein sequence ID" value="KCV72878.1"/>
    <property type="molecule type" value="Genomic_DNA"/>
</dbReference>
<evidence type="ECO:0000313" key="11">
    <source>
        <dbReference type="EMBL" id="KCV72878.1"/>
    </source>
</evidence>
<evidence type="ECO:0000256" key="1">
    <source>
        <dbReference type="ARBA" id="ARBA00004156"/>
    </source>
</evidence>
<name>A0A058ZG25_FONAL</name>
<dbReference type="InterPro" id="IPR050840">
    <property type="entry name" value="Adaptor_Complx_Large_Subunit"/>
</dbReference>
<proteinExistence type="inferred from homology"/>
<dbReference type="SUPFAM" id="SSF49348">
    <property type="entry name" value="Clathrin adaptor appendage domain"/>
    <property type="match status" value="1"/>
</dbReference>
<dbReference type="Proteomes" id="UP000030693">
    <property type="component" value="Unassembled WGS sequence"/>
</dbReference>
<sequence length="859" mass="92785">MDRLFSSSTRLKDLVRSVRSSKTAAEERAVIAKESALIRTQFKEDNADYRHRNVAKLLYIHMLGYPAQWGQIECVKLLASPRFADKRLGYLGITLLLDESQEVLTLAINSMKNDLNSSNVYINGLALAAVASITSTEMAHDLATDVERLMGSSSGYIRKKANLCAVRLVSRAPSTLAEGFTAKAIRYVLNEKHHGALLAGITLIHELCMISPESLAVFRSHTAHIIRILNALITGPPSHEHDMDGVADPFLQIRILRLLRLLGAGHPQSSDLMGDILAQVRACRHTAPRPSPPPCMVIDPTVRTIMAIEAEPSLRVMAINIIGRFLANSKDNSTRYISLNTLLQTIQRDPAAVQRHRKTVVECLHDSDVSIRRRALDLTFALMNSSNVRPLVRELLLFLERAEPALKPHVITELAAVSARYAPNRRWHLDTLIRVIRLAGNYVRDDILGEIITLIQQSPDLQPYAVLKLYTALRENASQAALVLTAVWSIGEYGAVLVHGSPSFTSAALFDDEQSLDDGAPAATEEARRQQAISEQEVLDLLEEILRFPAVPALPARQTIRAYVLNTLLKLSARFSDDQAVQTRIASMLDTFRCSPNAELQQRACEYSALFTGDASMKALRRELAEPMPTPEVQSAQPRSPDASGIVDAAPAVGGAAAGGATSAGGLLVDLLGLDEPIGVSSTPATGSSGVAALDLLSELSLGTSTAAAPATGAPAATSLDALLGLSTPATAAPAAQPSSPGGGAIAPTVQAGDMTIEPHYMVDATDNRILNIRLMLRNTSAGGLSDLKVLAAPYRSQKVQMRPLSSTQLAPGEVSPLLLRVFCPIGESPRLRLRIQYNDASMTARDVISDLDKFPVMH</sequence>
<dbReference type="Gene3D" id="1.25.10.10">
    <property type="entry name" value="Leucine-rich Repeat Variant"/>
    <property type="match status" value="1"/>
</dbReference>
<protein>
    <recommendedName>
        <fullName evidence="9">AP-1 complex subunit gamma</fullName>
    </recommendedName>
</protein>
<evidence type="ECO:0000256" key="6">
    <source>
        <dbReference type="ARBA" id="ARBA00023034"/>
    </source>
</evidence>
<dbReference type="Gene3D" id="2.60.40.1230">
    <property type="match status" value="1"/>
</dbReference>
<dbReference type="GO" id="GO:0030121">
    <property type="term" value="C:AP-1 adaptor complex"/>
    <property type="evidence" value="ECO:0007669"/>
    <property type="project" value="InterPro"/>
</dbReference>
<organism evidence="11">
    <name type="scientific">Fonticula alba</name>
    <name type="common">Slime mold</name>
    <dbReference type="NCBI Taxonomy" id="691883"/>
    <lineage>
        <taxon>Eukaryota</taxon>
        <taxon>Rotosphaerida</taxon>
        <taxon>Fonticulaceae</taxon>
        <taxon>Fonticula</taxon>
    </lineage>
</organism>
<keyword evidence="4 9" id="KW-0813">Transport</keyword>
<dbReference type="InterPro" id="IPR016024">
    <property type="entry name" value="ARM-type_fold"/>
</dbReference>
<evidence type="ECO:0000259" key="10">
    <source>
        <dbReference type="PROSITE" id="PS50180"/>
    </source>
</evidence>
<keyword evidence="5 9" id="KW-0653">Protein transport</keyword>
<evidence type="ECO:0000256" key="9">
    <source>
        <dbReference type="PIRNR" id="PIRNR037094"/>
    </source>
</evidence>
<dbReference type="eggNOG" id="KOG1062">
    <property type="taxonomic scope" value="Eukaryota"/>
</dbReference>
<reference evidence="11" key="1">
    <citation type="submission" date="2013-04" db="EMBL/GenBank/DDBJ databases">
        <title>The Genome Sequence of Fonticula alba ATCC 38817.</title>
        <authorList>
            <consortium name="The Broad Institute Genomics Platform"/>
            <person name="Russ C."/>
            <person name="Cuomo C."/>
            <person name="Burger G."/>
            <person name="Gray M.W."/>
            <person name="Holland P.W.H."/>
            <person name="King N."/>
            <person name="Lang F.B.F."/>
            <person name="Roger A.J."/>
            <person name="Ruiz-Trillo I."/>
            <person name="Brown M."/>
            <person name="Walker B."/>
            <person name="Young S."/>
            <person name="Zeng Q."/>
            <person name="Gargeya S."/>
            <person name="Fitzgerald M."/>
            <person name="Haas B."/>
            <person name="Abouelleil A."/>
            <person name="Allen A.W."/>
            <person name="Alvarado L."/>
            <person name="Arachchi H.M."/>
            <person name="Berlin A.M."/>
            <person name="Chapman S.B."/>
            <person name="Gainer-Dewar J."/>
            <person name="Goldberg J."/>
            <person name="Griggs A."/>
            <person name="Gujja S."/>
            <person name="Hansen M."/>
            <person name="Howarth C."/>
            <person name="Imamovic A."/>
            <person name="Ireland A."/>
            <person name="Larimer J."/>
            <person name="McCowan C."/>
            <person name="Murphy C."/>
            <person name="Pearson M."/>
            <person name="Poon T.W."/>
            <person name="Priest M."/>
            <person name="Roberts A."/>
            <person name="Saif S."/>
            <person name="Shea T."/>
            <person name="Sisk P."/>
            <person name="Sykes S."/>
            <person name="Wortman J."/>
            <person name="Nusbaum C."/>
            <person name="Birren B."/>
        </authorList>
    </citation>
    <scope>NUCLEOTIDE SEQUENCE [LARGE SCALE GENOMIC DNA]</scope>
    <source>
        <strain evidence="11">ATCC 38817</strain>
    </source>
</reference>
<evidence type="ECO:0000313" key="12">
    <source>
        <dbReference type="Proteomes" id="UP000030693"/>
    </source>
</evidence>
<dbReference type="InterPro" id="IPR008152">
    <property type="entry name" value="Clathrin_a/b/g-adaptin_app_Ig"/>
</dbReference>
<gene>
    <name evidence="11" type="ORF">H696_00449</name>
</gene>
<dbReference type="InterPro" id="IPR011989">
    <property type="entry name" value="ARM-like"/>
</dbReference>
<dbReference type="AlphaFoldDB" id="A0A058ZG25"/>
<evidence type="ECO:0000256" key="5">
    <source>
        <dbReference type="ARBA" id="ARBA00022927"/>
    </source>
</evidence>
<comment type="subcellular location">
    <subcellularLocation>
        <location evidence="1">Cytoplasmic vesicle membrane</location>
    </subcellularLocation>
    <subcellularLocation>
        <location evidence="2">Golgi apparatus</location>
    </subcellularLocation>
</comment>
<dbReference type="PIRSF" id="PIRSF037094">
    <property type="entry name" value="AP1_complex_gamma"/>
    <property type="match status" value="1"/>
</dbReference>
<dbReference type="GO" id="GO:0006886">
    <property type="term" value="P:intracellular protein transport"/>
    <property type="evidence" value="ECO:0007669"/>
    <property type="project" value="UniProtKB-UniRule"/>
</dbReference>
<dbReference type="InterPro" id="IPR013041">
    <property type="entry name" value="Clathrin_app_Ig-like_sf"/>
</dbReference>
<accession>A0A058ZG25</accession>
<dbReference type="GO" id="GO:0016192">
    <property type="term" value="P:vesicle-mediated transport"/>
    <property type="evidence" value="ECO:0007669"/>
    <property type="project" value="InterPro"/>
</dbReference>
<dbReference type="STRING" id="691883.A0A058ZG25"/>
<comment type="similarity">
    <text evidence="3 9">Belongs to the adaptor complexes large subunit family.</text>
</comment>
<dbReference type="InterPro" id="IPR002553">
    <property type="entry name" value="Clathrin/coatomer_adapt-like_N"/>
</dbReference>
<dbReference type="OMA" id="AICAMRI"/>
<dbReference type="Pfam" id="PF02883">
    <property type="entry name" value="Alpha_adaptinC2"/>
    <property type="match status" value="1"/>
</dbReference>
<dbReference type="RefSeq" id="XP_009492579.1">
    <property type="nucleotide sequence ID" value="XM_009494304.1"/>
</dbReference>
<dbReference type="GeneID" id="20525174"/>
<evidence type="ECO:0000256" key="2">
    <source>
        <dbReference type="ARBA" id="ARBA00004555"/>
    </source>
</evidence>
<dbReference type="SUPFAM" id="SSF48371">
    <property type="entry name" value="ARM repeat"/>
    <property type="match status" value="1"/>
</dbReference>
<evidence type="ECO:0000256" key="7">
    <source>
        <dbReference type="ARBA" id="ARBA00023136"/>
    </source>
</evidence>
<dbReference type="InterPro" id="IPR008153">
    <property type="entry name" value="GAE_dom"/>
</dbReference>
<keyword evidence="12" id="KW-1185">Reference proteome</keyword>